<dbReference type="InterPro" id="IPR045865">
    <property type="entry name" value="ACT-like_dom_sf"/>
</dbReference>
<sequence>MSEFEQWYLEYELNVNRPGILGDIASLMGMLHISIVTINGVDHQRRGMLLQTKQPDQIPRLAAILKTMSTIDVIKLRKPKLRDRIAIRHGRYIDHSSGEIKTFRFVREDLGILVDFMAELCKQDGHLLIGVRGMPRVGKTESIVAASVSANKKWLFLSSTLIKQTVRTSLFDDERTGDYVYIIDALVSQRHFDERHWQILREVMRLPATKIVEHPDAFVKSSEYTWDDFDYIIELRNTTEEIIVTEPPRAHGGNDWFNFE</sequence>
<reference evidence="2 3" key="1">
    <citation type="submission" date="2023-04" db="EMBL/GenBank/DDBJ databases">
        <title>Antarctic isolates genomes.</title>
        <authorList>
            <person name="Dimov S.G."/>
        </authorList>
    </citation>
    <scope>NUCLEOTIDE SEQUENCE [LARGE SCALE GENOMIC DNA]</scope>
    <source>
        <strain evidence="2 3">AL19</strain>
    </source>
</reference>
<comment type="caution">
    <text evidence="2">The sequence shown here is derived from an EMBL/GenBank/DDBJ whole genome shotgun (WGS) entry which is preliminary data.</text>
</comment>
<dbReference type="EMBL" id="JASBQV010000008">
    <property type="protein sequence ID" value="MDI3234748.1"/>
    <property type="molecule type" value="Genomic_DNA"/>
</dbReference>
<proteinExistence type="predicted"/>
<evidence type="ECO:0000313" key="2">
    <source>
        <dbReference type="EMBL" id="MDI3234748.1"/>
    </source>
</evidence>
<dbReference type="InterPro" id="IPR024514">
    <property type="entry name" value="DUF3388"/>
</dbReference>
<dbReference type="Pfam" id="PF11868">
    <property type="entry name" value="DUF3388"/>
    <property type="match status" value="1"/>
</dbReference>
<feature type="domain" description="DUF3388" evidence="1">
    <location>
        <begin position="73"/>
        <end position="245"/>
    </location>
</feature>
<dbReference type="PIRSF" id="PIRSF021288">
    <property type="entry name" value="UCP021288_ACT"/>
    <property type="match status" value="1"/>
</dbReference>
<gene>
    <name evidence="2" type="ORF">QK289_06985</name>
</gene>
<protein>
    <submittedName>
        <fullName evidence="2">DUF3388 domain-containing protein</fullName>
    </submittedName>
</protein>
<evidence type="ECO:0000313" key="3">
    <source>
        <dbReference type="Proteomes" id="UP001243286"/>
    </source>
</evidence>
<name>A0ABT6R1N6_9BACL</name>
<accession>A0ABT6R1N6</accession>
<evidence type="ECO:0000259" key="1">
    <source>
        <dbReference type="Pfam" id="PF11868"/>
    </source>
</evidence>
<dbReference type="SUPFAM" id="SSF55021">
    <property type="entry name" value="ACT-like"/>
    <property type="match status" value="1"/>
</dbReference>
<keyword evidence="3" id="KW-1185">Reference proteome</keyword>
<dbReference type="Proteomes" id="UP001243286">
    <property type="component" value="Unassembled WGS sequence"/>
</dbReference>
<organism evidence="2 3">
    <name type="scientific">Exiguobacterium antarcticum</name>
    <dbReference type="NCBI Taxonomy" id="132920"/>
    <lineage>
        <taxon>Bacteria</taxon>
        <taxon>Bacillati</taxon>
        <taxon>Bacillota</taxon>
        <taxon>Bacilli</taxon>
        <taxon>Bacillales</taxon>
        <taxon>Bacillales Family XII. Incertae Sedis</taxon>
        <taxon>Exiguobacterium</taxon>
    </lineage>
</organism>
<dbReference type="RefSeq" id="WP_014970000.1">
    <property type="nucleotide sequence ID" value="NZ_JANJYY010000017.1"/>
</dbReference>
<dbReference type="InterPro" id="IPR016784">
    <property type="entry name" value="UCP021288_ACT"/>
</dbReference>